<proteinExistence type="predicted"/>
<reference evidence="5 6" key="1">
    <citation type="submission" date="2017-07" db="EMBL/GenBank/DDBJ databases">
        <title>Complete genome sequence of Actinoalloteichus hoggarensis DSM 45943, type strain of Actinoalloteichus hoggarensis.</title>
        <authorList>
            <person name="Ruckert C."/>
            <person name="Nouioui I."/>
            <person name="Willmese J."/>
            <person name="van Wezel G."/>
            <person name="Klenk H.-P."/>
            <person name="Kalinowski J."/>
            <person name="Zotchev S.B."/>
        </authorList>
    </citation>
    <scope>NUCLEOTIDE SEQUENCE [LARGE SCALE GENOMIC DNA]</scope>
    <source>
        <strain evidence="5 6">DSM 45943</strain>
    </source>
</reference>
<evidence type="ECO:0000313" key="6">
    <source>
        <dbReference type="Proteomes" id="UP000204221"/>
    </source>
</evidence>
<evidence type="ECO:0000256" key="2">
    <source>
        <dbReference type="ARBA" id="ARBA00022679"/>
    </source>
</evidence>
<accession>A0A221W481</accession>
<keyword evidence="6" id="KW-1185">Reference proteome</keyword>
<dbReference type="Pfam" id="PF08241">
    <property type="entry name" value="Methyltransf_11"/>
    <property type="match status" value="1"/>
</dbReference>
<dbReference type="PANTHER" id="PTHR43464:SF19">
    <property type="entry name" value="UBIQUINONE BIOSYNTHESIS O-METHYLTRANSFERASE, MITOCHONDRIAL"/>
    <property type="match status" value="1"/>
</dbReference>
<evidence type="ECO:0000259" key="4">
    <source>
        <dbReference type="Pfam" id="PF08241"/>
    </source>
</evidence>
<dbReference type="InterPro" id="IPR029063">
    <property type="entry name" value="SAM-dependent_MTases_sf"/>
</dbReference>
<evidence type="ECO:0000256" key="3">
    <source>
        <dbReference type="ARBA" id="ARBA00022691"/>
    </source>
</evidence>
<dbReference type="SUPFAM" id="SSF53335">
    <property type="entry name" value="S-adenosyl-L-methionine-dependent methyltransferases"/>
    <property type="match status" value="1"/>
</dbReference>
<organism evidence="5 6">
    <name type="scientific">Actinoalloteichus hoggarensis</name>
    <dbReference type="NCBI Taxonomy" id="1470176"/>
    <lineage>
        <taxon>Bacteria</taxon>
        <taxon>Bacillati</taxon>
        <taxon>Actinomycetota</taxon>
        <taxon>Actinomycetes</taxon>
        <taxon>Pseudonocardiales</taxon>
        <taxon>Pseudonocardiaceae</taxon>
        <taxon>Actinoalloteichus</taxon>
    </lineage>
</organism>
<dbReference type="CDD" id="cd02440">
    <property type="entry name" value="AdoMet_MTases"/>
    <property type="match status" value="1"/>
</dbReference>
<feature type="domain" description="Methyltransferase type 11" evidence="4">
    <location>
        <begin position="152"/>
        <end position="247"/>
    </location>
</feature>
<sequence>MRRDEDAPVLGSFPGTPELNDLVERVLAAWPEHEPFLRQRFAHASAEHFAFCEAVTSLIARVTGPGLGTAVTNYRWTCERLLEEERHFALFDSYRHTTFAEVEAVVYRDSDFMARYTDGLLLSQVLWSNQARALEIYQERFLAGLTGARTLLEVGPGHGLLLALAARRENAGLTGWDVSPGSIEATRSALSAVGVDSVRLCCADLLDTPATEAFDLVVASELIEHVDRPDLALRRLGALTSPTGLLFLNIPVNSPAPDHITLWRSPEEVFGSIEANGLTILEQHVFPMTGRTESEARRQRLTMSCVALCRPGTV</sequence>
<evidence type="ECO:0000256" key="1">
    <source>
        <dbReference type="ARBA" id="ARBA00022603"/>
    </source>
</evidence>
<dbReference type="PANTHER" id="PTHR43464">
    <property type="entry name" value="METHYLTRANSFERASE"/>
    <property type="match status" value="1"/>
</dbReference>
<dbReference type="InterPro" id="IPR013216">
    <property type="entry name" value="Methyltransf_11"/>
</dbReference>
<keyword evidence="3" id="KW-0949">S-adenosyl-L-methionine</keyword>
<dbReference type="GO" id="GO:0008757">
    <property type="term" value="F:S-adenosylmethionine-dependent methyltransferase activity"/>
    <property type="evidence" value="ECO:0007669"/>
    <property type="project" value="InterPro"/>
</dbReference>
<dbReference type="KEGG" id="ahg:AHOG_15320"/>
<keyword evidence="5" id="KW-0830">Ubiquinone</keyword>
<dbReference type="GO" id="GO:0032259">
    <property type="term" value="P:methylation"/>
    <property type="evidence" value="ECO:0007669"/>
    <property type="project" value="UniProtKB-KW"/>
</dbReference>
<dbReference type="EMBL" id="CP022521">
    <property type="protein sequence ID" value="ASO20690.1"/>
    <property type="molecule type" value="Genomic_DNA"/>
</dbReference>
<protein>
    <submittedName>
        <fullName evidence="5">Bifunctional 3-demethylubiquinone-9 3-methyltransferase/ 2-octaprenyl-6-hydroxy phenol methylase</fullName>
    </submittedName>
</protein>
<gene>
    <name evidence="5" type="ORF">AHOG_15320</name>
</gene>
<keyword evidence="1 5" id="KW-0489">Methyltransferase</keyword>
<evidence type="ECO:0000313" key="5">
    <source>
        <dbReference type="EMBL" id="ASO20690.1"/>
    </source>
</evidence>
<keyword evidence="2 5" id="KW-0808">Transferase</keyword>
<dbReference type="Proteomes" id="UP000204221">
    <property type="component" value="Chromosome"/>
</dbReference>
<name>A0A221W481_9PSEU</name>
<dbReference type="AlphaFoldDB" id="A0A221W481"/>
<dbReference type="Gene3D" id="3.40.50.150">
    <property type="entry name" value="Vaccinia Virus protein VP39"/>
    <property type="match status" value="1"/>
</dbReference>